<dbReference type="InterPro" id="IPR009030">
    <property type="entry name" value="Growth_fac_rcpt_cys_sf"/>
</dbReference>
<reference evidence="3 4" key="1">
    <citation type="submission" date="2024-04" db="EMBL/GenBank/DDBJ databases">
        <title>Tritrichomonas musculus Genome.</title>
        <authorList>
            <person name="Alves-Ferreira E."/>
            <person name="Grigg M."/>
            <person name="Lorenzi H."/>
            <person name="Galac M."/>
        </authorList>
    </citation>
    <scope>NUCLEOTIDE SEQUENCE [LARGE SCALE GENOMIC DNA]</scope>
    <source>
        <strain evidence="3 4">EAF2021</strain>
    </source>
</reference>
<dbReference type="Pfam" id="PF13306">
    <property type="entry name" value="LRR_5"/>
    <property type="match status" value="1"/>
</dbReference>
<evidence type="ECO:0000313" key="4">
    <source>
        <dbReference type="Proteomes" id="UP001470230"/>
    </source>
</evidence>
<proteinExistence type="predicted"/>
<dbReference type="PANTHER" id="PTHR23275:SF100">
    <property type="entry name" value="EGF-LIKE DOMAIN-CONTAINING PROTEIN"/>
    <property type="match status" value="1"/>
</dbReference>
<keyword evidence="1" id="KW-0812">Transmembrane</keyword>
<dbReference type="SMART" id="SM00181">
    <property type="entry name" value="EGF"/>
    <property type="match status" value="5"/>
</dbReference>
<gene>
    <name evidence="3" type="ORF">M9Y10_033158</name>
</gene>
<dbReference type="InterPro" id="IPR032675">
    <property type="entry name" value="LRR_dom_sf"/>
</dbReference>
<keyword evidence="1" id="KW-1133">Transmembrane helix</keyword>
<evidence type="ECO:0000259" key="2">
    <source>
        <dbReference type="SMART" id="SM00181"/>
    </source>
</evidence>
<dbReference type="PANTHER" id="PTHR23275">
    <property type="entry name" value="CABRIOLET.-RELATED"/>
    <property type="match status" value="1"/>
</dbReference>
<dbReference type="Proteomes" id="UP001470230">
    <property type="component" value="Unassembled WGS sequence"/>
</dbReference>
<organism evidence="3 4">
    <name type="scientific">Tritrichomonas musculus</name>
    <dbReference type="NCBI Taxonomy" id="1915356"/>
    <lineage>
        <taxon>Eukaryota</taxon>
        <taxon>Metamonada</taxon>
        <taxon>Parabasalia</taxon>
        <taxon>Tritrichomonadida</taxon>
        <taxon>Tritrichomonadidae</taxon>
        <taxon>Tritrichomonas</taxon>
    </lineage>
</organism>
<dbReference type="SUPFAM" id="SSF57184">
    <property type="entry name" value="Growth factor receptor domain"/>
    <property type="match status" value="3"/>
</dbReference>
<accession>A0ABR2GX73</accession>
<feature type="domain" description="EGF-like" evidence="2">
    <location>
        <begin position="409"/>
        <end position="443"/>
    </location>
</feature>
<dbReference type="InterPro" id="IPR052798">
    <property type="entry name" value="Giardia_VSA"/>
</dbReference>
<evidence type="ECO:0000256" key="1">
    <source>
        <dbReference type="SAM" id="Phobius"/>
    </source>
</evidence>
<keyword evidence="1" id="KW-0472">Membrane</keyword>
<dbReference type="SUPFAM" id="SSF52058">
    <property type="entry name" value="L domain-like"/>
    <property type="match status" value="1"/>
</dbReference>
<keyword evidence="4" id="KW-1185">Reference proteome</keyword>
<dbReference type="InterPro" id="IPR000742">
    <property type="entry name" value="EGF"/>
</dbReference>
<feature type="domain" description="EGF-like" evidence="2">
    <location>
        <begin position="216"/>
        <end position="249"/>
    </location>
</feature>
<feature type="domain" description="EGF-like" evidence="2">
    <location>
        <begin position="353"/>
        <end position="403"/>
    </location>
</feature>
<feature type="domain" description="EGF-like" evidence="2">
    <location>
        <begin position="456"/>
        <end position="496"/>
    </location>
</feature>
<name>A0ABR2GX73_9EUKA</name>
<comment type="caution">
    <text evidence="3">The sequence shown here is derived from an EMBL/GenBank/DDBJ whole genome shotgun (WGS) entry which is preliminary data.</text>
</comment>
<evidence type="ECO:0000313" key="3">
    <source>
        <dbReference type="EMBL" id="KAK8838530.1"/>
    </source>
</evidence>
<feature type="domain" description="EGF-like" evidence="2">
    <location>
        <begin position="302"/>
        <end position="347"/>
    </location>
</feature>
<sequence>MVIYGIGNTDNYEDSNEKPFSSIQTDVKVITFEGFIKGIGDHLLSSFINLDSISFPDEIKYIGKYACANCSNISFITIPDTVTNISSFAFCDCLSLTSVIIGENVTSIGDYAFYNTSVQSIFYKGVYEPSCEKAFNFTDQIIEEPIINISVLPHFHGSTFCGFHFKSDPIESSSEFIDETSFESESQASLSENDFESESQQLTTDVISPTSEGPINCTGIHPNCTLCNDQQTICEKCQDGFHLYNGNCFKKSNGCSLFVLNCAQCNPEEPKKCIRCEESYALRGGSCSKCSSDNLFVSETEPCLPDCSGIANCNTTNPYNCGLENNIVICKACSQGYHLANYGSSCIKDEPGECLLNVFGCEQCSYPESHFCVKCNEANNLVAGGNGECECKPGFILIGTQCEETQSIQCDNSLSNCKSCAGLSTRCIECEDGYGLNEGSSCTLCNQDAFVSGNLPCLTGCTGISNCDLCYENNGFHICNKCKEGFELSDDSSSCINKTLVDCPNVVGCSKCYQSDLNYCIECDKSLHFINSGRYPGTCICENDYDFINNQCIFPSGPVEPIEVPIVSIDTTNSELVNTSIEDNSMTLNPENFETEDTNESVVFVVPVIENISKVIIPETTKDIELKIPKNEEDKPVEIDVPSNTNVNVNCPNGGSILMPEVNSISVKGKGSIILDSTENSTISLNISKVTLDQPPEEQAENPSLELKSKHSNLQINEVQVFGKQNITGQSFPQQTTCQTAKLEGGSEFYPKDISFETVKIGEKSSMIVSNQNVNVSKFEVYYNTSQIYHQKIPVIIGPLFPDLSKSLITILNIARGAYLEEDEENYTLARFTGENAVIACENLTFVPNNDFKIASCVKNGDNIYNKVATKQVKIVQPPEKPESPGMPGSPDSKGKKLSSGAIAGIVIACIVVLVVIAVLIYFYVIKKRQNDSDSIIEDYSTLVI</sequence>
<protein>
    <recommendedName>
        <fullName evidence="2">EGF-like domain-containing protein</fullName>
    </recommendedName>
</protein>
<dbReference type="Gene3D" id="3.80.10.10">
    <property type="entry name" value="Ribonuclease Inhibitor"/>
    <property type="match status" value="1"/>
</dbReference>
<dbReference type="EMBL" id="JAPFFF010000055">
    <property type="protein sequence ID" value="KAK8838530.1"/>
    <property type="molecule type" value="Genomic_DNA"/>
</dbReference>
<dbReference type="InterPro" id="IPR026906">
    <property type="entry name" value="LRR_5"/>
</dbReference>
<feature type="transmembrane region" description="Helical" evidence="1">
    <location>
        <begin position="902"/>
        <end position="925"/>
    </location>
</feature>